<comment type="subunit">
    <text evidence="16">Component of the DASH complex consisting of ASK1, DAD1, DAD2, DAD3, DAD4, DAM1, DUO1, HSK3, SPC19 and SPC34, with a stoichiometry of one copy of each subunit per complex. Multiple DASH complexes oligomerize to form a ring that encircles spindle microtubules and organizes the rod-like NDC80 complexes of the outer kinetochore. DASH complex oligomerization strengthens microtubule attachments. On cytoplasmic microtubules, DASH complexes appear to form patches instead of rings.</text>
</comment>
<keyword evidence="17" id="KW-0175">Coiled coil</keyword>
<keyword evidence="9" id="KW-0132">Cell division</keyword>
<evidence type="ECO:0000256" key="7">
    <source>
        <dbReference type="ARBA" id="ARBA00022490"/>
    </source>
</evidence>
<keyword evidence="9" id="KW-0131">Cell cycle</keyword>
<dbReference type="RefSeq" id="XP_037138554.1">
    <property type="nucleotide sequence ID" value="XM_037282659.1"/>
</dbReference>
<keyword evidence="11" id="KW-0995">Kinetochore</keyword>
<keyword evidence="12" id="KW-0206">Cytoskeleton</keyword>
<keyword evidence="14" id="KW-0137">Centromere</keyword>
<name>A0A7G3ZEE3_9SACH</name>
<dbReference type="PANTHER" id="PTHR28262:SF1">
    <property type="entry name" value="DASH COMPLEX SUBUNIT SPC19"/>
    <property type="match status" value="1"/>
</dbReference>
<dbReference type="GO" id="GO:0005876">
    <property type="term" value="C:spindle microtubule"/>
    <property type="evidence" value="ECO:0007669"/>
    <property type="project" value="InterPro"/>
</dbReference>
<evidence type="ECO:0000256" key="12">
    <source>
        <dbReference type="ARBA" id="ARBA00023212"/>
    </source>
</evidence>
<dbReference type="GeneID" id="59325016"/>
<dbReference type="Pfam" id="PF08287">
    <property type="entry name" value="DASH_Spc19"/>
    <property type="match status" value="1"/>
</dbReference>
<reference evidence="18 19" key="1">
    <citation type="submission" date="2020-06" db="EMBL/GenBank/DDBJ databases">
        <title>The yeast mating-type switching endonuclease HO is a domesticated member of an unorthodox homing genetic element family.</title>
        <authorList>
            <person name="Coughlan A.Y."/>
            <person name="Lombardi L."/>
            <person name="Braun-Galleani S."/>
            <person name="Martos A.R."/>
            <person name="Galeote V."/>
            <person name="Bigey F."/>
            <person name="Dequin S."/>
            <person name="Byrne K.P."/>
            <person name="Wolfe K.H."/>
        </authorList>
    </citation>
    <scope>NUCLEOTIDE SEQUENCE [LARGE SCALE GENOMIC DNA]</scope>
    <source>
        <strain evidence="18 19">CBS764</strain>
    </source>
</reference>
<accession>A0A7G3ZEE3</accession>
<proteinExistence type="inferred from homology"/>
<evidence type="ECO:0000256" key="15">
    <source>
        <dbReference type="ARBA" id="ARBA00032583"/>
    </source>
</evidence>
<feature type="coiled-coil region" evidence="17">
    <location>
        <begin position="74"/>
        <end position="101"/>
    </location>
</feature>
<evidence type="ECO:0000256" key="11">
    <source>
        <dbReference type="ARBA" id="ARBA00022838"/>
    </source>
</evidence>
<evidence type="ECO:0000256" key="6">
    <source>
        <dbReference type="ARBA" id="ARBA00022454"/>
    </source>
</evidence>
<keyword evidence="10" id="KW-0159">Chromosome partition</keyword>
<dbReference type="KEGG" id="tgb:HG536_0C00460"/>
<keyword evidence="8" id="KW-0493">Microtubule</keyword>
<keyword evidence="7" id="KW-0963">Cytoplasm</keyword>
<dbReference type="PANTHER" id="PTHR28262">
    <property type="entry name" value="DASH COMPLEX SUBUNIT SPC19"/>
    <property type="match status" value="1"/>
</dbReference>
<dbReference type="GO" id="GO:0008608">
    <property type="term" value="P:attachment of spindle microtubules to kinetochore"/>
    <property type="evidence" value="ECO:0007669"/>
    <property type="project" value="InterPro"/>
</dbReference>
<evidence type="ECO:0000256" key="9">
    <source>
        <dbReference type="ARBA" id="ARBA00022776"/>
    </source>
</evidence>
<evidence type="ECO:0000256" key="13">
    <source>
        <dbReference type="ARBA" id="ARBA00023242"/>
    </source>
</evidence>
<comment type="subcellular location">
    <subcellularLocation>
        <location evidence="3">Chromosome</location>
        <location evidence="3">Centromere</location>
        <location evidence="3">Kinetochore</location>
    </subcellularLocation>
    <subcellularLocation>
        <location evidence="2">Cytoplasm</location>
        <location evidence="2">Cytoskeleton</location>
        <location evidence="2">Spindle</location>
    </subcellularLocation>
    <subcellularLocation>
        <location evidence="1">Nucleus</location>
    </subcellularLocation>
</comment>
<comment type="similarity">
    <text evidence="4">Belongs to the DASH complex SPC19 family.</text>
</comment>
<sequence length="156" mass="17932">MYDALERSVESLETTVGLLRDSVGTLEKNSKPNVYLTQTMLQSRRVFELMLEYDVQRAKLDLIEEVEPLVTTLQDKLEKSINRMRRELDTLQQTYELNKLRLSKNNSSIGGPGNAEFDVSTDAVIIASSTNEELEELKKLKQLKEALRKRLEEAKK</sequence>
<evidence type="ECO:0000256" key="17">
    <source>
        <dbReference type="SAM" id="Coils"/>
    </source>
</evidence>
<dbReference type="Proteomes" id="UP000515788">
    <property type="component" value="Chromosome 3"/>
</dbReference>
<evidence type="ECO:0000256" key="2">
    <source>
        <dbReference type="ARBA" id="ARBA00004186"/>
    </source>
</evidence>
<gene>
    <name evidence="18" type="ORF">HG536_0C00460</name>
</gene>
<keyword evidence="9" id="KW-0498">Mitosis</keyword>
<evidence type="ECO:0000256" key="3">
    <source>
        <dbReference type="ARBA" id="ARBA00004629"/>
    </source>
</evidence>
<feature type="coiled-coil region" evidence="17">
    <location>
        <begin position="127"/>
        <end position="154"/>
    </location>
</feature>
<protein>
    <recommendedName>
        <fullName evidence="5">DASH complex subunit SPC19</fullName>
    </recommendedName>
    <alternativeName>
        <fullName evidence="15">Outer kinetochore protein SPC19</fullName>
    </alternativeName>
</protein>
<evidence type="ECO:0000256" key="4">
    <source>
        <dbReference type="ARBA" id="ARBA00008952"/>
    </source>
</evidence>
<keyword evidence="19" id="KW-1185">Reference proteome</keyword>
<keyword evidence="6" id="KW-0158">Chromosome</keyword>
<dbReference type="AlphaFoldDB" id="A0A7G3ZEE3"/>
<dbReference type="InterPro" id="IPR013251">
    <property type="entry name" value="DASH_Spc19"/>
</dbReference>
<evidence type="ECO:0000256" key="14">
    <source>
        <dbReference type="ARBA" id="ARBA00023328"/>
    </source>
</evidence>
<evidence type="ECO:0000313" key="19">
    <source>
        <dbReference type="Proteomes" id="UP000515788"/>
    </source>
</evidence>
<evidence type="ECO:0000256" key="1">
    <source>
        <dbReference type="ARBA" id="ARBA00004123"/>
    </source>
</evidence>
<dbReference type="OrthoDB" id="3361333at2759"/>
<evidence type="ECO:0000256" key="8">
    <source>
        <dbReference type="ARBA" id="ARBA00022701"/>
    </source>
</evidence>
<evidence type="ECO:0000256" key="10">
    <source>
        <dbReference type="ARBA" id="ARBA00022829"/>
    </source>
</evidence>
<evidence type="ECO:0000256" key="5">
    <source>
        <dbReference type="ARBA" id="ARBA00016329"/>
    </source>
</evidence>
<evidence type="ECO:0000313" key="18">
    <source>
        <dbReference type="EMBL" id="QLL31879.1"/>
    </source>
</evidence>
<evidence type="ECO:0000256" key="16">
    <source>
        <dbReference type="ARBA" id="ARBA00046633"/>
    </source>
</evidence>
<organism evidence="18 19">
    <name type="scientific">Torulaspora globosa</name>
    <dbReference type="NCBI Taxonomy" id="48254"/>
    <lineage>
        <taxon>Eukaryota</taxon>
        <taxon>Fungi</taxon>
        <taxon>Dikarya</taxon>
        <taxon>Ascomycota</taxon>
        <taxon>Saccharomycotina</taxon>
        <taxon>Saccharomycetes</taxon>
        <taxon>Saccharomycetales</taxon>
        <taxon>Saccharomycetaceae</taxon>
        <taxon>Torulaspora</taxon>
    </lineage>
</organism>
<dbReference type="GO" id="GO:0042729">
    <property type="term" value="C:DASH complex"/>
    <property type="evidence" value="ECO:0007669"/>
    <property type="project" value="InterPro"/>
</dbReference>
<keyword evidence="13" id="KW-0539">Nucleus</keyword>
<dbReference type="EMBL" id="CP059248">
    <property type="protein sequence ID" value="QLL31879.1"/>
    <property type="molecule type" value="Genomic_DNA"/>
</dbReference>